<accession>A0A8X8AW08</accession>
<dbReference type="Pfam" id="PF13966">
    <property type="entry name" value="zf-RVT"/>
    <property type="match status" value="1"/>
</dbReference>
<keyword evidence="3" id="KW-1185">Reference proteome</keyword>
<dbReference type="PANTHER" id="PTHR33116:SF78">
    <property type="entry name" value="OS12G0587133 PROTEIN"/>
    <property type="match status" value="1"/>
</dbReference>
<protein>
    <recommendedName>
        <fullName evidence="1">Reverse transcriptase zinc-binding domain-containing protein</fullName>
    </recommendedName>
</protein>
<comment type="caution">
    <text evidence="2">The sequence shown here is derived from an EMBL/GenBank/DDBJ whole genome shotgun (WGS) entry which is preliminary data.</text>
</comment>
<evidence type="ECO:0000259" key="1">
    <source>
        <dbReference type="Pfam" id="PF13966"/>
    </source>
</evidence>
<dbReference type="PANTHER" id="PTHR33116">
    <property type="entry name" value="REVERSE TRANSCRIPTASE ZINC-BINDING DOMAIN-CONTAINING PROTEIN-RELATED-RELATED"/>
    <property type="match status" value="1"/>
</dbReference>
<name>A0A8X8AW08_BRACI</name>
<proteinExistence type="predicted"/>
<gene>
    <name evidence="2" type="ORF">Bca52824_017217</name>
</gene>
<dbReference type="InterPro" id="IPR026960">
    <property type="entry name" value="RVT-Znf"/>
</dbReference>
<evidence type="ECO:0000313" key="3">
    <source>
        <dbReference type="Proteomes" id="UP000886595"/>
    </source>
</evidence>
<dbReference type="OrthoDB" id="1080244at2759"/>
<sequence length="297" mass="35009">MANKLIKLRGEVFTWIKLRIGNGLTCRFWTDNWSPYGSLESHLLTGYSSRQGIPATAYLADLCIEGNWQLPPARTDKHLELHVYLTTITLTDEPDYYEWILDDKVSHKYKTGEVYKKLRGEEDVVPWSASVWFSGGIAKQSFLTWLFTLNRCSTRDRMIQWGLQVDATCLLCNGAAESRNHLFYECSYTWAIWSTIARCCEISPLRNWSQTLTQMQNLNGNRQTRKITLLAWQSVVYWTWQERNKRLHHQQFRYTETLLKLICRQVKERILNFRIDSPANSSRLMQQWLSTDRFPPH</sequence>
<evidence type="ECO:0000313" key="2">
    <source>
        <dbReference type="EMBL" id="KAG2314095.1"/>
    </source>
</evidence>
<organism evidence="2 3">
    <name type="scientific">Brassica carinata</name>
    <name type="common">Ethiopian mustard</name>
    <name type="synonym">Abyssinian cabbage</name>
    <dbReference type="NCBI Taxonomy" id="52824"/>
    <lineage>
        <taxon>Eukaryota</taxon>
        <taxon>Viridiplantae</taxon>
        <taxon>Streptophyta</taxon>
        <taxon>Embryophyta</taxon>
        <taxon>Tracheophyta</taxon>
        <taxon>Spermatophyta</taxon>
        <taxon>Magnoliopsida</taxon>
        <taxon>eudicotyledons</taxon>
        <taxon>Gunneridae</taxon>
        <taxon>Pentapetalae</taxon>
        <taxon>rosids</taxon>
        <taxon>malvids</taxon>
        <taxon>Brassicales</taxon>
        <taxon>Brassicaceae</taxon>
        <taxon>Brassiceae</taxon>
        <taxon>Brassica</taxon>
    </lineage>
</organism>
<reference evidence="2 3" key="1">
    <citation type="submission" date="2020-02" db="EMBL/GenBank/DDBJ databases">
        <authorList>
            <person name="Ma Q."/>
            <person name="Huang Y."/>
            <person name="Song X."/>
            <person name="Pei D."/>
        </authorList>
    </citation>
    <scope>NUCLEOTIDE SEQUENCE [LARGE SCALE GENOMIC DNA]</scope>
    <source>
        <strain evidence="2">Sxm20200214</strain>
        <tissue evidence="2">Leaf</tissue>
    </source>
</reference>
<dbReference type="EMBL" id="JAAMPC010000004">
    <property type="protein sequence ID" value="KAG2314095.1"/>
    <property type="molecule type" value="Genomic_DNA"/>
</dbReference>
<feature type="domain" description="Reverse transcriptase zinc-binding" evidence="1">
    <location>
        <begin position="109"/>
        <end position="193"/>
    </location>
</feature>
<dbReference type="AlphaFoldDB" id="A0A8X8AW08"/>
<dbReference type="Proteomes" id="UP000886595">
    <property type="component" value="Unassembled WGS sequence"/>
</dbReference>